<dbReference type="AlphaFoldDB" id="A0A1Q9EHW4"/>
<gene>
    <name evidence="2" type="ORF">AK812_SmicGene9682</name>
</gene>
<feature type="region of interest" description="Disordered" evidence="1">
    <location>
        <begin position="160"/>
        <end position="180"/>
    </location>
</feature>
<reference evidence="2 3" key="1">
    <citation type="submission" date="2016-02" db="EMBL/GenBank/DDBJ databases">
        <title>Genome analysis of coral dinoflagellate symbionts highlights evolutionary adaptations to a symbiotic lifestyle.</title>
        <authorList>
            <person name="Aranda M."/>
            <person name="Li Y."/>
            <person name="Liew Y.J."/>
            <person name="Baumgarten S."/>
            <person name="Simakov O."/>
            <person name="Wilson M."/>
            <person name="Piel J."/>
            <person name="Ashoor H."/>
            <person name="Bougouffa S."/>
            <person name="Bajic V.B."/>
            <person name="Ryu T."/>
            <person name="Ravasi T."/>
            <person name="Bayer T."/>
            <person name="Micklem G."/>
            <person name="Kim H."/>
            <person name="Bhak J."/>
            <person name="Lajeunesse T.C."/>
            <person name="Voolstra C.R."/>
        </authorList>
    </citation>
    <scope>NUCLEOTIDE SEQUENCE [LARGE SCALE GENOMIC DNA]</scope>
    <source>
        <strain evidence="2 3">CCMP2467</strain>
    </source>
</reference>
<evidence type="ECO:0000313" key="2">
    <source>
        <dbReference type="EMBL" id="OLQ07015.1"/>
    </source>
</evidence>
<keyword evidence="3" id="KW-1185">Reference proteome</keyword>
<comment type="caution">
    <text evidence="2">The sequence shown here is derived from an EMBL/GenBank/DDBJ whole genome shotgun (WGS) entry which is preliminary data.</text>
</comment>
<accession>A0A1Q9EHW4</accession>
<name>A0A1Q9EHW4_SYMMI</name>
<evidence type="ECO:0000256" key="1">
    <source>
        <dbReference type="SAM" id="MobiDB-lite"/>
    </source>
</evidence>
<protein>
    <submittedName>
        <fullName evidence="2">Uncharacterized protein</fullName>
    </submittedName>
</protein>
<dbReference type="OrthoDB" id="487389at2759"/>
<dbReference type="EMBL" id="LSRX01000148">
    <property type="protein sequence ID" value="OLQ07015.1"/>
    <property type="molecule type" value="Genomic_DNA"/>
</dbReference>
<dbReference type="Proteomes" id="UP000186817">
    <property type="component" value="Unassembled WGS sequence"/>
</dbReference>
<feature type="region of interest" description="Disordered" evidence="1">
    <location>
        <begin position="305"/>
        <end position="335"/>
    </location>
</feature>
<feature type="compositionally biased region" description="Basic and acidic residues" evidence="1">
    <location>
        <begin position="161"/>
        <end position="180"/>
    </location>
</feature>
<sequence length="592" mass="65422">MTIPRNPVAHTYSVIYTDAYFKLGQKIYRPGRDDLPSCDSNSTKDIENGWAAVCFHQVDVHNAAHFKKGDSLRFSLSFSSDQAFIYFLEAWAAILAPSIFEPWLGCFYIQCCDKEASRHALIKGVGKHQPLNCLIASPSDLAQSWNSRMFRVWVPYNEPSNSKKETAKETPPKRKQLEKSVGQDDTVFVFDTWSGTYVPFDRKAIQNKEESTALSLQAAEEGFKAELDTLLAAAEIEVEQVKSAQAGVLKAQSAAEAEAAREPVELLWAGGEWAALLPVRSSGIVVIALTLTSVHSQQPTIPESIFSKPKLPASGLTARKPSAQAKATPEGGGGALDKELIRLATELERSSEEASKSVAGCMARMDGTTNMMRTFGLHLAGCGPSGPTARISGPTEAPAMSGRARTVKSSLEEMLQKARAAKATAAQRVEREVVAQPAEPSQLCEEEDELDGLLGMRAPEQVEEVVRSSGAGPDHATDKWLGKVRLAVCPLNRFQEVGFDRFVWHKLCGWQVEAIDQDPLQELREQTYVVYPDVHHAKDDKAHEQQERRRRAPEAMRRFGLRTCDEGRLWCPIEAAFIHAEQLKLHMCILTY</sequence>
<proteinExistence type="predicted"/>
<evidence type="ECO:0000313" key="3">
    <source>
        <dbReference type="Proteomes" id="UP000186817"/>
    </source>
</evidence>
<organism evidence="2 3">
    <name type="scientific">Symbiodinium microadriaticum</name>
    <name type="common">Dinoflagellate</name>
    <name type="synonym">Zooxanthella microadriatica</name>
    <dbReference type="NCBI Taxonomy" id="2951"/>
    <lineage>
        <taxon>Eukaryota</taxon>
        <taxon>Sar</taxon>
        <taxon>Alveolata</taxon>
        <taxon>Dinophyceae</taxon>
        <taxon>Suessiales</taxon>
        <taxon>Symbiodiniaceae</taxon>
        <taxon>Symbiodinium</taxon>
    </lineage>
</organism>